<evidence type="ECO:0000313" key="1">
    <source>
        <dbReference type="EMBL" id="KAH1056587.1"/>
    </source>
</evidence>
<name>A0A9D3ZQR1_9ROSI</name>
<protein>
    <submittedName>
        <fullName evidence="1">Uncharacterized protein</fullName>
    </submittedName>
</protein>
<keyword evidence="2" id="KW-1185">Reference proteome</keyword>
<evidence type="ECO:0000313" key="2">
    <source>
        <dbReference type="Proteomes" id="UP000828251"/>
    </source>
</evidence>
<reference evidence="1 2" key="1">
    <citation type="journal article" date="2021" name="Plant Biotechnol. J.">
        <title>Multi-omics assisted identification of the key and species-specific regulatory components of drought-tolerant mechanisms in Gossypium stocksii.</title>
        <authorList>
            <person name="Yu D."/>
            <person name="Ke L."/>
            <person name="Zhang D."/>
            <person name="Wu Y."/>
            <person name="Sun Y."/>
            <person name="Mei J."/>
            <person name="Sun J."/>
            <person name="Sun Y."/>
        </authorList>
    </citation>
    <scope>NUCLEOTIDE SEQUENCE [LARGE SCALE GENOMIC DNA]</scope>
    <source>
        <strain evidence="2">cv. E1</strain>
        <tissue evidence="1">Leaf</tissue>
    </source>
</reference>
<dbReference type="AlphaFoldDB" id="A0A9D3ZQR1"/>
<organism evidence="1 2">
    <name type="scientific">Gossypium stocksii</name>
    <dbReference type="NCBI Taxonomy" id="47602"/>
    <lineage>
        <taxon>Eukaryota</taxon>
        <taxon>Viridiplantae</taxon>
        <taxon>Streptophyta</taxon>
        <taxon>Embryophyta</taxon>
        <taxon>Tracheophyta</taxon>
        <taxon>Spermatophyta</taxon>
        <taxon>Magnoliopsida</taxon>
        <taxon>eudicotyledons</taxon>
        <taxon>Gunneridae</taxon>
        <taxon>Pentapetalae</taxon>
        <taxon>rosids</taxon>
        <taxon>malvids</taxon>
        <taxon>Malvales</taxon>
        <taxon>Malvaceae</taxon>
        <taxon>Malvoideae</taxon>
        <taxon>Gossypium</taxon>
    </lineage>
</organism>
<dbReference type="Proteomes" id="UP000828251">
    <property type="component" value="Unassembled WGS sequence"/>
</dbReference>
<proteinExistence type="predicted"/>
<comment type="caution">
    <text evidence="1">The sequence shown here is derived from an EMBL/GenBank/DDBJ whole genome shotgun (WGS) entry which is preliminary data.</text>
</comment>
<dbReference type="EMBL" id="JAIQCV010000010">
    <property type="protein sequence ID" value="KAH1056587.1"/>
    <property type="molecule type" value="Genomic_DNA"/>
</dbReference>
<sequence length="86" mass="9930">MWRYKCGKRSEVQVLEGARGCYFAAWMMEKRDASDKVMAKVSTEIGRVVFAPKFKRHKVSAVRDFLPRCGRVTASNFRLSRQIAID</sequence>
<gene>
    <name evidence="1" type="ORF">J1N35_034652</name>
</gene>
<accession>A0A9D3ZQR1</accession>